<dbReference type="GO" id="GO:0016757">
    <property type="term" value="F:glycosyltransferase activity"/>
    <property type="evidence" value="ECO:0007669"/>
    <property type="project" value="UniProtKB-KW"/>
</dbReference>
<dbReference type="SUPFAM" id="SSF53448">
    <property type="entry name" value="Nucleotide-diphospho-sugar transferases"/>
    <property type="match status" value="1"/>
</dbReference>
<evidence type="ECO:0000256" key="2">
    <source>
        <dbReference type="ARBA" id="ARBA00006739"/>
    </source>
</evidence>
<dbReference type="PANTHER" id="PTHR43179">
    <property type="entry name" value="RHAMNOSYLTRANSFERASE WBBL"/>
    <property type="match status" value="1"/>
</dbReference>
<evidence type="ECO:0000256" key="4">
    <source>
        <dbReference type="ARBA" id="ARBA00022679"/>
    </source>
</evidence>
<dbReference type="InterPro" id="IPR029044">
    <property type="entry name" value="Nucleotide-diphossugar_trans"/>
</dbReference>
<proteinExistence type="inferred from homology"/>
<dbReference type="STRING" id="168276.SAMN05444580_11115"/>
<dbReference type="EMBL" id="FNAB01000011">
    <property type="protein sequence ID" value="SDE15301.1"/>
    <property type="molecule type" value="Genomic_DNA"/>
</dbReference>
<dbReference type="Gene3D" id="3.90.550.10">
    <property type="entry name" value="Spore Coat Polysaccharide Biosynthesis Protein SpsA, Chain A"/>
    <property type="match status" value="1"/>
</dbReference>
<dbReference type="InterPro" id="IPR001173">
    <property type="entry name" value="Glyco_trans_2-like"/>
</dbReference>
<keyword evidence="4 6" id="KW-0808">Transferase</keyword>
<evidence type="ECO:0000259" key="5">
    <source>
        <dbReference type="Pfam" id="PF00535"/>
    </source>
</evidence>
<organism evidence="6 7">
    <name type="scientific">Rhodococcus tukisamuensis</name>
    <dbReference type="NCBI Taxonomy" id="168276"/>
    <lineage>
        <taxon>Bacteria</taxon>
        <taxon>Bacillati</taxon>
        <taxon>Actinomycetota</taxon>
        <taxon>Actinomycetes</taxon>
        <taxon>Mycobacteriales</taxon>
        <taxon>Nocardiaceae</taxon>
        <taxon>Rhodococcus</taxon>
    </lineage>
</organism>
<keyword evidence="7" id="KW-1185">Reference proteome</keyword>
<evidence type="ECO:0000313" key="6">
    <source>
        <dbReference type="EMBL" id="SDE15301.1"/>
    </source>
</evidence>
<dbReference type="Pfam" id="PF00535">
    <property type="entry name" value="Glycos_transf_2"/>
    <property type="match status" value="1"/>
</dbReference>
<gene>
    <name evidence="6" type="ORF">SAMN05444580_11115</name>
</gene>
<evidence type="ECO:0000256" key="3">
    <source>
        <dbReference type="ARBA" id="ARBA00022676"/>
    </source>
</evidence>
<name>A0A1G7AKF5_9NOCA</name>
<reference evidence="6 7" key="1">
    <citation type="submission" date="2016-10" db="EMBL/GenBank/DDBJ databases">
        <authorList>
            <person name="de Groot N.N."/>
        </authorList>
    </citation>
    <scope>NUCLEOTIDE SEQUENCE [LARGE SCALE GENOMIC DNA]</scope>
    <source>
        <strain evidence="6 7">JCM 11308</strain>
    </source>
</reference>
<dbReference type="RefSeq" id="WP_072845367.1">
    <property type="nucleotide sequence ID" value="NZ_FNAB01000011.1"/>
</dbReference>
<keyword evidence="3" id="KW-0328">Glycosyltransferase</keyword>
<evidence type="ECO:0000256" key="1">
    <source>
        <dbReference type="ARBA" id="ARBA00004776"/>
    </source>
</evidence>
<protein>
    <submittedName>
        <fullName evidence="6">Glycosyltransferase, GT2 family</fullName>
    </submittedName>
</protein>
<comment type="similarity">
    <text evidence="2">Belongs to the glycosyltransferase 2 family.</text>
</comment>
<comment type="pathway">
    <text evidence="1">Cell wall biogenesis; cell wall polysaccharide biosynthesis.</text>
</comment>
<feature type="domain" description="Glycosyltransferase 2-like" evidence="5">
    <location>
        <begin position="8"/>
        <end position="127"/>
    </location>
</feature>
<accession>A0A1G7AKF5</accession>
<evidence type="ECO:0000313" key="7">
    <source>
        <dbReference type="Proteomes" id="UP000199417"/>
    </source>
</evidence>
<sequence>MTEPRIGIVIVTYDSADVLPGCLNSLVQGQRGVELAATVVVDNASVDNSVAVAEASRVTTVRMGRNAGYAAGFNAGVAVLDLDALDAVCVLNPDCRLRPGALAALADAVQRPGYGIAAPRLVNPDGTLQPTLRRMPAVHRAVVEAVVGGSRAGRFGELIKAPEPHATPGPAAWATGAALLMSVEALRTTGEWDESFLLYSEETDFILRAADQGWALWYEPAAVVEHLGAASGFSPALAGLIAVNKIRLFRRRRRLLATIAYALAVTAGEGVRALAGRPCSRAAFIALVRPSQRLTSLAGG</sequence>
<dbReference type="AlphaFoldDB" id="A0A1G7AKF5"/>
<dbReference type="Proteomes" id="UP000199417">
    <property type="component" value="Unassembled WGS sequence"/>
</dbReference>
<dbReference type="PANTHER" id="PTHR43179:SF12">
    <property type="entry name" value="GALACTOFURANOSYLTRANSFERASE GLFT2"/>
    <property type="match status" value="1"/>
</dbReference>